<comment type="caution">
    <text evidence="2">The sequence shown here is derived from an EMBL/GenBank/DDBJ whole genome shotgun (WGS) entry which is preliminary data.</text>
</comment>
<evidence type="ECO:0000313" key="2">
    <source>
        <dbReference type="EMBL" id="KAK8523027.1"/>
    </source>
</evidence>
<sequence length="107" mass="12222">MCPHIASSFVVEAQAAVYGLQLALELTFHHVILEDDSLAITSKPKLKKDDLSEISAFIWEAKHLSRSFASCWLQFTHEKEFMLHMQWLEDGPILLPTLFGLMKHLSI</sequence>
<proteinExistence type="predicted"/>
<organism evidence="2 3">
    <name type="scientific">Hibiscus sabdariffa</name>
    <name type="common">roselle</name>
    <dbReference type="NCBI Taxonomy" id="183260"/>
    <lineage>
        <taxon>Eukaryota</taxon>
        <taxon>Viridiplantae</taxon>
        <taxon>Streptophyta</taxon>
        <taxon>Embryophyta</taxon>
        <taxon>Tracheophyta</taxon>
        <taxon>Spermatophyta</taxon>
        <taxon>Magnoliopsida</taxon>
        <taxon>eudicotyledons</taxon>
        <taxon>Gunneridae</taxon>
        <taxon>Pentapetalae</taxon>
        <taxon>rosids</taxon>
        <taxon>malvids</taxon>
        <taxon>Malvales</taxon>
        <taxon>Malvaceae</taxon>
        <taxon>Malvoideae</taxon>
        <taxon>Hibiscus</taxon>
    </lineage>
</organism>
<gene>
    <name evidence="2" type="ORF">V6N12_073738</name>
</gene>
<dbReference type="InterPro" id="IPR002156">
    <property type="entry name" value="RNaseH_domain"/>
</dbReference>
<evidence type="ECO:0000259" key="1">
    <source>
        <dbReference type="Pfam" id="PF13456"/>
    </source>
</evidence>
<dbReference type="Proteomes" id="UP001472677">
    <property type="component" value="Unassembled WGS sequence"/>
</dbReference>
<dbReference type="EMBL" id="JBBPBM010000044">
    <property type="protein sequence ID" value="KAK8523027.1"/>
    <property type="molecule type" value="Genomic_DNA"/>
</dbReference>
<evidence type="ECO:0000313" key="3">
    <source>
        <dbReference type="Proteomes" id="UP001472677"/>
    </source>
</evidence>
<protein>
    <recommendedName>
        <fullName evidence="1">RNase H type-1 domain-containing protein</fullName>
    </recommendedName>
</protein>
<name>A0ABR2CTB0_9ROSI</name>
<feature type="domain" description="RNase H type-1" evidence="1">
    <location>
        <begin position="6"/>
        <end position="77"/>
    </location>
</feature>
<reference evidence="2 3" key="1">
    <citation type="journal article" date="2024" name="G3 (Bethesda)">
        <title>Genome assembly of Hibiscus sabdariffa L. provides insights into metabolisms of medicinal natural products.</title>
        <authorList>
            <person name="Kim T."/>
        </authorList>
    </citation>
    <scope>NUCLEOTIDE SEQUENCE [LARGE SCALE GENOMIC DNA]</scope>
    <source>
        <strain evidence="2">TK-2024</strain>
        <tissue evidence="2">Old leaves</tissue>
    </source>
</reference>
<dbReference type="Pfam" id="PF13456">
    <property type="entry name" value="RVT_3"/>
    <property type="match status" value="1"/>
</dbReference>
<accession>A0ABR2CTB0</accession>
<keyword evidence="3" id="KW-1185">Reference proteome</keyword>